<evidence type="ECO:0000256" key="6">
    <source>
        <dbReference type="ARBA" id="ARBA00023306"/>
    </source>
</evidence>
<evidence type="ECO:0000256" key="1">
    <source>
        <dbReference type="ARBA" id="ARBA00004431"/>
    </source>
</evidence>
<dbReference type="RefSeq" id="WP_246471927.1">
    <property type="nucleotide sequence ID" value="NZ_JACHIW010000002.1"/>
</dbReference>
<keyword evidence="3" id="KW-0132">Cell division</keyword>
<dbReference type="InterPro" id="IPR006776">
    <property type="entry name" value="SsgB"/>
</dbReference>
<keyword evidence="5" id="KW-0717">Septation</keyword>
<proteinExistence type="inferred from homology"/>
<dbReference type="AlphaFoldDB" id="A0A840Q9G4"/>
<dbReference type="Proteomes" id="UP000584374">
    <property type="component" value="Unassembled WGS sequence"/>
</dbReference>
<keyword evidence="8" id="KW-1185">Reference proteome</keyword>
<dbReference type="Gene3D" id="2.30.31.20">
    <property type="entry name" value="Sporulation-specific cell division protein SsgB"/>
    <property type="match status" value="1"/>
</dbReference>
<keyword evidence="6" id="KW-0131">Cell cycle</keyword>
<evidence type="ECO:0000256" key="5">
    <source>
        <dbReference type="ARBA" id="ARBA00023210"/>
    </source>
</evidence>
<comment type="similarity">
    <text evidence="2">Belongs to the SsgA family.</text>
</comment>
<comment type="caution">
    <text evidence="7">The sequence shown here is derived from an EMBL/GenBank/DDBJ whole genome shotgun (WGS) entry which is preliminary data.</text>
</comment>
<evidence type="ECO:0000313" key="7">
    <source>
        <dbReference type="EMBL" id="MBB5159182.1"/>
    </source>
</evidence>
<keyword evidence="4" id="KW-0749">Sporulation</keyword>
<reference evidence="7 8" key="1">
    <citation type="submission" date="2020-08" db="EMBL/GenBank/DDBJ databases">
        <title>Sequencing the genomes of 1000 actinobacteria strains.</title>
        <authorList>
            <person name="Klenk H.-P."/>
        </authorList>
    </citation>
    <scope>NUCLEOTIDE SEQUENCE [LARGE SCALE GENOMIC DNA]</scope>
    <source>
        <strain evidence="7 8">DSM 45584</strain>
    </source>
</reference>
<dbReference type="EMBL" id="JACHIW010000002">
    <property type="protein sequence ID" value="MBB5159182.1"/>
    <property type="molecule type" value="Genomic_DNA"/>
</dbReference>
<gene>
    <name evidence="7" type="ORF">BJ970_006781</name>
</gene>
<dbReference type="GO" id="GO:0000917">
    <property type="term" value="P:division septum assembly"/>
    <property type="evidence" value="ECO:0007669"/>
    <property type="project" value="UniProtKB-KW"/>
</dbReference>
<dbReference type="GO" id="GO:0030428">
    <property type="term" value="C:cell septum"/>
    <property type="evidence" value="ECO:0007669"/>
    <property type="project" value="UniProtKB-SubCell"/>
</dbReference>
<accession>A0A840Q9G4</accession>
<protein>
    <recommendedName>
        <fullName evidence="9">Sporulation and cell division protein SsgA</fullName>
    </recommendedName>
</protein>
<sequence length="135" mass="14973">MKLNDQMCFSMVVSAGVFARIGVELRYNRNNPYEVSLAFNTGKSVRVNWVIGRDLLADGLLAESGLGDVRIRPRPDAPGTIEISLNPPTGQATFEADAAQLMEFLNNTYDIVAPGEEHRWMDIDDTLSRLLTQDS</sequence>
<dbReference type="Pfam" id="PF04686">
    <property type="entry name" value="SsgA"/>
    <property type="match status" value="1"/>
</dbReference>
<evidence type="ECO:0000256" key="2">
    <source>
        <dbReference type="ARBA" id="ARBA00009323"/>
    </source>
</evidence>
<comment type="subcellular location">
    <subcellularLocation>
        <location evidence="1">Cell septum</location>
    </subcellularLocation>
</comment>
<name>A0A840Q9G4_9PSEU</name>
<evidence type="ECO:0000313" key="8">
    <source>
        <dbReference type="Proteomes" id="UP000584374"/>
    </source>
</evidence>
<evidence type="ECO:0000256" key="3">
    <source>
        <dbReference type="ARBA" id="ARBA00022618"/>
    </source>
</evidence>
<evidence type="ECO:0008006" key="9">
    <source>
        <dbReference type="Google" id="ProtNLM"/>
    </source>
</evidence>
<dbReference type="InterPro" id="IPR038658">
    <property type="entry name" value="SsgB_sf"/>
</dbReference>
<dbReference type="GO" id="GO:0030435">
    <property type="term" value="P:sporulation resulting in formation of a cellular spore"/>
    <property type="evidence" value="ECO:0007669"/>
    <property type="project" value="UniProtKB-KW"/>
</dbReference>
<evidence type="ECO:0000256" key="4">
    <source>
        <dbReference type="ARBA" id="ARBA00022969"/>
    </source>
</evidence>
<organism evidence="7 8">
    <name type="scientific">Saccharopolyspora phatthalungensis</name>
    <dbReference type="NCBI Taxonomy" id="664693"/>
    <lineage>
        <taxon>Bacteria</taxon>
        <taxon>Bacillati</taxon>
        <taxon>Actinomycetota</taxon>
        <taxon>Actinomycetes</taxon>
        <taxon>Pseudonocardiales</taxon>
        <taxon>Pseudonocardiaceae</taxon>
        <taxon>Saccharopolyspora</taxon>
    </lineage>
</organism>